<evidence type="ECO:0000313" key="1">
    <source>
        <dbReference type="EMBL" id="AZR06362.1"/>
    </source>
</evidence>
<accession>A0A3S9QK40</accession>
<evidence type="ECO:0000313" key="2">
    <source>
        <dbReference type="Proteomes" id="UP000275951"/>
    </source>
</evidence>
<organism evidence="1 2">
    <name type="scientific">Trueperella pyogenes</name>
    <dbReference type="NCBI Taxonomy" id="1661"/>
    <lineage>
        <taxon>Bacteria</taxon>
        <taxon>Bacillati</taxon>
        <taxon>Actinomycetota</taxon>
        <taxon>Actinomycetes</taxon>
        <taxon>Actinomycetales</taxon>
        <taxon>Actinomycetaceae</taxon>
        <taxon>Trueperella</taxon>
    </lineage>
</organism>
<name>A0A3S9QK40_9ACTO</name>
<gene>
    <name evidence="1" type="ORF">EBQ10_03015</name>
</gene>
<reference evidence="1 2" key="1">
    <citation type="submission" date="2018-11" db="EMBL/GenBank/DDBJ databases">
        <title>Multidrug-resistant genes are associated with an 42-kb island TGI1 carrying a complex class 1 integron in a Trueperella pyogenes.</title>
        <authorList>
            <person name="Dong W."/>
        </authorList>
    </citation>
    <scope>NUCLEOTIDE SEQUENCE [LARGE SCALE GENOMIC DNA]</scope>
    <source>
        <strain evidence="1 2">TP4</strain>
    </source>
</reference>
<dbReference type="Proteomes" id="UP000275951">
    <property type="component" value="Chromosome"/>
</dbReference>
<sequence>MPTPDQVRAMSTELLALHAHMLDLTTPSIKAIRYTHAHTTGTLADSLPERATHAHDRLTAEIATLQEIATVLTDADHAGATIEQVAAVLADHAAALAAWPELSADLERIHHRWKTLAYPATETSTHLCPTCGTVNLHWRHADKLYVCPACQYAGTAEHVRNATMWRIKSADLWVDRATACALYDLSRDQLKWHIRAGNLHPRGGLIKTTELRTLPRR</sequence>
<proteinExistence type="predicted"/>
<dbReference type="AlphaFoldDB" id="A0A3S9QK40"/>
<protein>
    <submittedName>
        <fullName evidence="1">Uncharacterized protein</fullName>
    </submittedName>
</protein>
<dbReference type="EMBL" id="CP033905">
    <property type="protein sequence ID" value="AZR06362.1"/>
    <property type="molecule type" value="Genomic_DNA"/>
</dbReference>
<dbReference type="RefSeq" id="WP_126919862.1">
    <property type="nucleotide sequence ID" value="NZ_CP033905.1"/>
</dbReference>